<protein>
    <submittedName>
        <fullName evidence="2">Uncharacterized protein</fullName>
    </submittedName>
</protein>
<evidence type="ECO:0000313" key="2">
    <source>
        <dbReference type="EMBL" id="KAI3836822.1"/>
    </source>
</evidence>
<keyword evidence="1" id="KW-1133">Transmembrane helix</keyword>
<gene>
    <name evidence="2" type="ORF">MKW98_005155</name>
</gene>
<dbReference type="AlphaFoldDB" id="A0AAD4RW82"/>
<name>A0AAD4RW82_9MAGN</name>
<keyword evidence="1" id="KW-0472">Membrane</keyword>
<comment type="caution">
    <text evidence="2">The sequence shown here is derived from an EMBL/GenBank/DDBJ whole genome shotgun (WGS) entry which is preliminary data.</text>
</comment>
<feature type="transmembrane region" description="Helical" evidence="1">
    <location>
        <begin position="167"/>
        <end position="188"/>
    </location>
</feature>
<sequence>MDMDLSDNQMIFRPLSAEQIAINEKKMNMTLDDIIKISRKTIGCDPRKPRPYLNRRKNVGGNFSNVLCLRESKPSTKHNTRQKFPTAVSLKVSKPSVRQGLPTKRYVNLQDNQYIVRAIATNVQPTTTRTRPLIRNKMPNLSNSRKEDIGHTAYEKVNLGLEFMINWLGTALATSILIQLFFVMLAGCRAGITPVQKRRFAEKKKEMKWQKQGYSAQKFGFCAYANARKKVVPHSTDYYEY</sequence>
<proteinExistence type="predicted"/>
<keyword evidence="3" id="KW-1185">Reference proteome</keyword>
<organism evidence="2 3">
    <name type="scientific">Papaver atlanticum</name>
    <dbReference type="NCBI Taxonomy" id="357466"/>
    <lineage>
        <taxon>Eukaryota</taxon>
        <taxon>Viridiplantae</taxon>
        <taxon>Streptophyta</taxon>
        <taxon>Embryophyta</taxon>
        <taxon>Tracheophyta</taxon>
        <taxon>Spermatophyta</taxon>
        <taxon>Magnoliopsida</taxon>
        <taxon>Ranunculales</taxon>
        <taxon>Papaveraceae</taxon>
        <taxon>Papaveroideae</taxon>
        <taxon>Papaver</taxon>
    </lineage>
</organism>
<dbReference type="Proteomes" id="UP001202328">
    <property type="component" value="Unassembled WGS sequence"/>
</dbReference>
<dbReference type="PANTHER" id="PTHR36048:SF1">
    <property type="entry name" value="RIBOSOME MATURATION FACTOR"/>
    <property type="match status" value="1"/>
</dbReference>
<evidence type="ECO:0000313" key="3">
    <source>
        <dbReference type="Proteomes" id="UP001202328"/>
    </source>
</evidence>
<dbReference type="EMBL" id="JAJJMB010017633">
    <property type="protein sequence ID" value="KAI3836822.1"/>
    <property type="molecule type" value="Genomic_DNA"/>
</dbReference>
<dbReference type="PANTHER" id="PTHR36048">
    <property type="entry name" value="RIBOSOME MATURATION FACTOR"/>
    <property type="match status" value="1"/>
</dbReference>
<accession>A0AAD4RW82</accession>
<keyword evidence="1" id="KW-0812">Transmembrane</keyword>
<evidence type="ECO:0000256" key="1">
    <source>
        <dbReference type="SAM" id="Phobius"/>
    </source>
</evidence>
<reference evidence="2" key="1">
    <citation type="submission" date="2022-04" db="EMBL/GenBank/DDBJ databases">
        <title>A functionally conserved STORR gene fusion in Papaver species that diverged 16.8 million years ago.</title>
        <authorList>
            <person name="Catania T."/>
        </authorList>
    </citation>
    <scope>NUCLEOTIDE SEQUENCE</scope>
    <source>
        <strain evidence="2">S-188037</strain>
    </source>
</reference>